<dbReference type="GO" id="GO:0034204">
    <property type="term" value="P:lipid translocation"/>
    <property type="evidence" value="ECO:0007669"/>
    <property type="project" value="TreeGrafter"/>
</dbReference>
<feature type="transmembrane region" description="Helical" evidence="9">
    <location>
        <begin position="411"/>
        <end position="432"/>
    </location>
</feature>
<dbReference type="PANTHER" id="PTHR47019:SF1">
    <property type="entry name" value="LIPID II FLIPPASE MURJ"/>
    <property type="match status" value="1"/>
</dbReference>
<evidence type="ECO:0000256" key="7">
    <source>
        <dbReference type="ARBA" id="ARBA00023136"/>
    </source>
</evidence>
<name>A0A2M7QCH2_9BACT</name>
<feature type="transmembrane region" description="Helical" evidence="9">
    <location>
        <begin position="376"/>
        <end position="399"/>
    </location>
</feature>
<proteinExistence type="inferred from homology"/>
<dbReference type="CDD" id="cd13123">
    <property type="entry name" value="MATE_MurJ_like"/>
    <property type="match status" value="1"/>
</dbReference>
<organism evidence="10 11">
    <name type="scientific">Candidatus Roizmanbacteria bacterium CG_4_10_14_0_8_um_filter_39_9</name>
    <dbReference type="NCBI Taxonomy" id="1974829"/>
    <lineage>
        <taxon>Bacteria</taxon>
        <taxon>Candidatus Roizmaniibacteriota</taxon>
    </lineage>
</organism>
<keyword evidence="3 9" id="KW-0812">Transmembrane</keyword>
<dbReference type="NCBIfam" id="TIGR01695">
    <property type="entry name" value="murJ_mviN"/>
    <property type="match status" value="1"/>
</dbReference>
<evidence type="ECO:0000256" key="2">
    <source>
        <dbReference type="ARBA" id="ARBA00022475"/>
    </source>
</evidence>
<dbReference type="PRINTS" id="PR01806">
    <property type="entry name" value="VIRFACTRMVIN"/>
</dbReference>
<comment type="caution">
    <text evidence="10">The sequence shown here is derived from an EMBL/GenBank/DDBJ whole genome shotgun (WGS) entry which is preliminary data.</text>
</comment>
<feature type="transmembrane region" description="Helical" evidence="9">
    <location>
        <begin position="472"/>
        <end position="494"/>
    </location>
</feature>
<keyword evidence="8" id="KW-0813">Transport</keyword>
<feature type="transmembrane region" description="Helical" evidence="9">
    <location>
        <begin position="37"/>
        <end position="59"/>
    </location>
</feature>
<keyword evidence="4 8" id="KW-0133">Cell shape</keyword>
<dbReference type="Pfam" id="PF03023">
    <property type="entry name" value="MurJ"/>
    <property type="match status" value="1"/>
</dbReference>
<dbReference type="PANTHER" id="PTHR47019">
    <property type="entry name" value="LIPID II FLIPPASE MURJ"/>
    <property type="match status" value="1"/>
</dbReference>
<feature type="transmembrane region" description="Helical" evidence="9">
    <location>
        <begin position="335"/>
        <end position="356"/>
    </location>
</feature>
<evidence type="ECO:0000256" key="3">
    <source>
        <dbReference type="ARBA" id="ARBA00022692"/>
    </source>
</evidence>
<dbReference type="Proteomes" id="UP000230108">
    <property type="component" value="Unassembled WGS sequence"/>
</dbReference>
<evidence type="ECO:0000256" key="1">
    <source>
        <dbReference type="ARBA" id="ARBA00004651"/>
    </source>
</evidence>
<keyword evidence="6 9" id="KW-1133">Transmembrane helix</keyword>
<feature type="transmembrane region" description="Helical" evidence="9">
    <location>
        <begin position="85"/>
        <end position="104"/>
    </location>
</feature>
<keyword evidence="8" id="KW-0961">Cell wall biogenesis/degradation</keyword>
<dbReference type="InterPro" id="IPR004268">
    <property type="entry name" value="MurJ"/>
</dbReference>
<keyword evidence="7 8" id="KW-0472">Membrane</keyword>
<keyword evidence="2 8" id="KW-1003">Cell membrane</keyword>
<dbReference type="GO" id="GO:0071555">
    <property type="term" value="P:cell wall organization"/>
    <property type="evidence" value="ECO:0007669"/>
    <property type="project" value="UniProtKB-UniRule"/>
</dbReference>
<feature type="transmembrane region" description="Helical" evidence="9">
    <location>
        <begin position="438"/>
        <end position="460"/>
    </location>
</feature>
<dbReference type="GO" id="GO:0015648">
    <property type="term" value="F:lipid-linked peptidoglycan transporter activity"/>
    <property type="evidence" value="ECO:0007669"/>
    <property type="project" value="UniProtKB-UniRule"/>
</dbReference>
<evidence type="ECO:0000256" key="8">
    <source>
        <dbReference type="PIRNR" id="PIRNR002869"/>
    </source>
</evidence>
<accession>A0A2M7QCH2</accession>
<comment type="function">
    <text evidence="8">Involved in peptidoglycan biosynthesis. Transports lipid-linked peptidoglycan precursors from the inner to the outer leaflet of the cytoplasmic membrane.</text>
</comment>
<feature type="transmembrane region" description="Helical" evidence="9">
    <location>
        <begin position="216"/>
        <end position="238"/>
    </location>
</feature>
<keyword evidence="5 8" id="KW-0573">Peptidoglycan synthesis</keyword>
<evidence type="ECO:0000256" key="4">
    <source>
        <dbReference type="ARBA" id="ARBA00022960"/>
    </source>
</evidence>
<comment type="subcellular location">
    <subcellularLocation>
        <location evidence="1">Cell membrane</location>
        <topology evidence="1">Multi-pass membrane protein</topology>
    </subcellularLocation>
</comment>
<dbReference type="InterPro" id="IPR051050">
    <property type="entry name" value="Lipid_II_flippase_MurJ/MviN"/>
</dbReference>
<comment type="similarity">
    <text evidence="8">Belongs to the MurJ/MviN family.</text>
</comment>
<evidence type="ECO:0000256" key="5">
    <source>
        <dbReference type="ARBA" id="ARBA00022984"/>
    </source>
</evidence>
<reference evidence="11" key="1">
    <citation type="submission" date="2017-09" db="EMBL/GenBank/DDBJ databases">
        <title>Depth-based differentiation of microbial function through sediment-hosted aquifers and enrichment of novel symbionts in the deep terrestrial subsurface.</title>
        <authorList>
            <person name="Probst A.J."/>
            <person name="Ladd B."/>
            <person name="Jarett J.K."/>
            <person name="Geller-Mcgrath D.E."/>
            <person name="Sieber C.M.K."/>
            <person name="Emerson J.B."/>
            <person name="Anantharaman K."/>
            <person name="Thomas B.C."/>
            <person name="Malmstrom R."/>
            <person name="Stieglmeier M."/>
            <person name="Klingl A."/>
            <person name="Woyke T."/>
            <person name="Ryan C.M."/>
            <person name="Banfield J.F."/>
        </authorList>
    </citation>
    <scope>NUCLEOTIDE SEQUENCE [LARGE SCALE GENOMIC DNA]</scope>
</reference>
<dbReference type="GO" id="GO:0005886">
    <property type="term" value="C:plasma membrane"/>
    <property type="evidence" value="ECO:0007669"/>
    <property type="project" value="UniProtKB-SubCell"/>
</dbReference>
<feature type="transmembrane region" description="Helical" evidence="9">
    <location>
        <begin position="157"/>
        <end position="176"/>
    </location>
</feature>
<evidence type="ECO:0000256" key="9">
    <source>
        <dbReference type="SAM" id="Phobius"/>
    </source>
</evidence>
<feature type="transmembrane region" description="Helical" evidence="9">
    <location>
        <begin position="506"/>
        <end position="528"/>
    </location>
</feature>
<sequence>MRIKQAKTPVPVLQSTLDQLMDKFIKKTREIFLAKQGGIFSSALILSAMIIISSAFGFLRYRILATYFTTGDLDIFFAAFRIPDLVFELLITGALTSSFIPIYIKYQNNAKELEENVSSIFNLLCIALSIFVFVLYFSLDFLIPALTPGFKGEKLRLIILYSKILLVGQLPFLVIGNFLTGIAQAKKIFLVSALSPIVYNISVIVATFLLSSSFGLAAPIWGVDVGAVLFLAVQIPILTHGNINYKPIIKITEGVREFFTMIGPRILTVLISQIDATIDLSLTSLLGTGAYTIFYFAQHLQLLPISIVGVAFGQASLPYLSELFEQKKMDEFKKLIIDSLLNLLYITIPITVYFIFARTPMVRIFFGGERFDWNATVQTAFTLSYFALSMPFHTVYYFLTRSFYALLDSKTPFLISLITIAINTSLSLLFVLVFHFPVWALAISFSISVVINTSALFILLHKKIGGLDIHFFAEEIAKAIFCAIIAAPPSYYFIKLFDNLILDTTRTINVFFLLGISVLIYFLLYLFLSWLMSVKALYSLVSLIAKLKQFKKNITEMPHYE</sequence>
<evidence type="ECO:0000313" key="10">
    <source>
        <dbReference type="EMBL" id="PIY68563.1"/>
    </source>
</evidence>
<dbReference type="GO" id="GO:0009252">
    <property type="term" value="P:peptidoglycan biosynthetic process"/>
    <property type="evidence" value="ECO:0007669"/>
    <property type="project" value="UniProtKB-UniRule"/>
</dbReference>
<dbReference type="EMBL" id="PFLF01000112">
    <property type="protein sequence ID" value="PIY68563.1"/>
    <property type="molecule type" value="Genomic_DNA"/>
</dbReference>
<dbReference type="AlphaFoldDB" id="A0A2M7QCH2"/>
<evidence type="ECO:0000256" key="6">
    <source>
        <dbReference type="ARBA" id="ARBA00022989"/>
    </source>
</evidence>
<feature type="transmembrane region" description="Helical" evidence="9">
    <location>
        <begin position="188"/>
        <end position="210"/>
    </location>
</feature>
<dbReference type="GO" id="GO:0008360">
    <property type="term" value="P:regulation of cell shape"/>
    <property type="evidence" value="ECO:0007669"/>
    <property type="project" value="UniProtKB-UniRule"/>
</dbReference>
<protein>
    <recommendedName>
        <fullName evidence="8">Lipid II flippase</fullName>
    </recommendedName>
</protein>
<evidence type="ECO:0000313" key="11">
    <source>
        <dbReference type="Proteomes" id="UP000230108"/>
    </source>
</evidence>
<gene>
    <name evidence="10" type="primary">mviN</name>
    <name evidence="10" type="ORF">COY90_05270</name>
</gene>
<dbReference type="PIRSF" id="PIRSF002869">
    <property type="entry name" value="MviN"/>
    <property type="match status" value="1"/>
</dbReference>
<feature type="transmembrane region" description="Helical" evidence="9">
    <location>
        <begin position="116"/>
        <end position="137"/>
    </location>
</feature>